<protein>
    <submittedName>
        <fullName evidence="1">Uncharacterized protein</fullName>
    </submittedName>
</protein>
<dbReference type="EMBL" id="ABXU01000064">
    <property type="protein sequence ID" value="EEB33012.1"/>
    <property type="molecule type" value="Genomic_DNA"/>
</dbReference>
<reference evidence="1 2" key="2">
    <citation type="submission" date="2008-10" db="EMBL/GenBank/DDBJ databases">
        <authorList>
            <person name="Fulton L."/>
            <person name="Clifton S."/>
            <person name="Fulton B."/>
            <person name="Xu J."/>
            <person name="Minx P."/>
            <person name="Pepin K.H."/>
            <person name="Johnson M."/>
            <person name="Bhonagiri V."/>
            <person name="Nash W.E."/>
            <person name="Mardis E.R."/>
            <person name="Wilson R.K."/>
        </authorList>
    </citation>
    <scope>NUCLEOTIDE SEQUENCE [LARGE SCALE GENOMIC DNA]</scope>
    <source>
        <strain evidence="1 2">ATCC 29098</strain>
    </source>
</reference>
<comment type="caution">
    <text evidence="1">The sequence shown here is derived from an EMBL/GenBank/DDBJ whole genome shotgun (WGS) entry which is preliminary data.</text>
</comment>
<gene>
    <name evidence="1" type="ORF">DESPIG_02077</name>
</gene>
<evidence type="ECO:0000313" key="1">
    <source>
        <dbReference type="EMBL" id="EEB33012.1"/>
    </source>
</evidence>
<dbReference type="AlphaFoldDB" id="B6WVG1"/>
<reference evidence="1 2" key="1">
    <citation type="submission" date="2008-10" db="EMBL/GenBank/DDBJ databases">
        <title>Draft genome sequence of Desulvovibrio piger (ATCC 29098).</title>
        <authorList>
            <person name="Sudarsanam P."/>
            <person name="Ley R."/>
            <person name="Guruge J."/>
            <person name="Turnbaugh P.J."/>
            <person name="Mahowald M."/>
            <person name="Liep D."/>
            <person name="Gordon J."/>
        </authorList>
    </citation>
    <scope>NUCLEOTIDE SEQUENCE [LARGE SCALE GENOMIC DNA]</scope>
    <source>
        <strain evidence="1 2">ATCC 29098</strain>
    </source>
</reference>
<sequence length="42" mass="4726">MTGCRTRAFSLEAVCWDKMWAYFLSGSVKTGNGAVMLGRFFE</sequence>
<evidence type="ECO:0000313" key="2">
    <source>
        <dbReference type="Proteomes" id="UP000003676"/>
    </source>
</evidence>
<accession>B6WVG1</accession>
<proteinExistence type="predicted"/>
<organism evidence="1 2">
    <name type="scientific">Desulfovibrio piger ATCC 29098</name>
    <dbReference type="NCBI Taxonomy" id="411464"/>
    <lineage>
        <taxon>Bacteria</taxon>
        <taxon>Pseudomonadati</taxon>
        <taxon>Thermodesulfobacteriota</taxon>
        <taxon>Desulfovibrionia</taxon>
        <taxon>Desulfovibrionales</taxon>
        <taxon>Desulfovibrionaceae</taxon>
        <taxon>Desulfovibrio</taxon>
    </lineage>
</organism>
<dbReference type="HOGENOM" id="CLU_3250550_0_0_7"/>
<dbReference type="Proteomes" id="UP000003676">
    <property type="component" value="Unassembled WGS sequence"/>
</dbReference>
<name>B6WVG1_9BACT</name>